<evidence type="ECO:0000313" key="1">
    <source>
        <dbReference type="EMBL" id="KAL3337578.1"/>
    </source>
</evidence>
<protein>
    <submittedName>
        <fullName evidence="1">Uncharacterized protein</fullName>
    </submittedName>
</protein>
<feature type="non-terminal residue" evidence="1">
    <location>
        <position position="1"/>
    </location>
</feature>
<evidence type="ECO:0000313" key="2">
    <source>
        <dbReference type="Proteomes" id="UP001627284"/>
    </source>
</evidence>
<dbReference type="AlphaFoldDB" id="A0ABD2S071"/>
<keyword evidence="2" id="KW-1185">Reference proteome</keyword>
<reference evidence="1 2" key="1">
    <citation type="submission" date="2024-05" db="EMBL/GenBank/DDBJ databases">
        <title>De novo assembly of an allotetraploid wild potato.</title>
        <authorList>
            <person name="Hosaka A.J."/>
        </authorList>
    </citation>
    <scope>NUCLEOTIDE SEQUENCE [LARGE SCALE GENOMIC DNA]</scope>
    <source>
        <tissue evidence="1">Young leaves</tissue>
    </source>
</reference>
<name>A0ABD2S071_9SOLN</name>
<dbReference type="Proteomes" id="UP001627284">
    <property type="component" value="Unassembled WGS sequence"/>
</dbReference>
<dbReference type="EMBL" id="JBJKTR010000017">
    <property type="protein sequence ID" value="KAL3337578.1"/>
    <property type="molecule type" value="Genomic_DNA"/>
</dbReference>
<gene>
    <name evidence="1" type="ORF">AABB24_029957</name>
</gene>
<comment type="caution">
    <text evidence="1">The sequence shown here is derived from an EMBL/GenBank/DDBJ whole genome shotgun (WGS) entry which is preliminary data.</text>
</comment>
<accession>A0ABD2S071</accession>
<proteinExistence type="predicted"/>
<sequence length="102" mass="11438">LRTTKGSSVVSLLKSYVSSNWRAIFSTHMYLLCYSFSSSGPSWVAVCINVHGKGASQIFLQVLPLYSMKNTCRNIMKFAYVSSVAVESTCCCFYRFSRPPKL</sequence>
<organism evidence="1 2">
    <name type="scientific">Solanum stoloniferum</name>
    <dbReference type="NCBI Taxonomy" id="62892"/>
    <lineage>
        <taxon>Eukaryota</taxon>
        <taxon>Viridiplantae</taxon>
        <taxon>Streptophyta</taxon>
        <taxon>Embryophyta</taxon>
        <taxon>Tracheophyta</taxon>
        <taxon>Spermatophyta</taxon>
        <taxon>Magnoliopsida</taxon>
        <taxon>eudicotyledons</taxon>
        <taxon>Gunneridae</taxon>
        <taxon>Pentapetalae</taxon>
        <taxon>asterids</taxon>
        <taxon>lamiids</taxon>
        <taxon>Solanales</taxon>
        <taxon>Solanaceae</taxon>
        <taxon>Solanoideae</taxon>
        <taxon>Solaneae</taxon>
        <taxon>Solanum</taxon>
    </lineage>
</organism>